<dbReference type="SUPFAM" id="SSF74650">
    <property type="entry name" value="Galactose mutarotase-like"/>
    <property type="match status" value="1"/>
</dbReference>
<dbReference type="SUPFAM" id="SSF88688">
    <property type="entry name" value="Families 57/38 glycoside transferase middle domain"/>
    <property type="match status" value="1"/>
</dbReference>
<gene>
    <name evidence="6" type="ORF">E3T28_07745</name>
</gene>
<dbReference type="Pfam" id="PF07748">
    <property type="entry name" value="Glyco_hydro_38C"/>
    <property type="match status" value="1"/>
</dbReference>
<dbReference type="InterPro" id="IPR011013">
    <property type="entry name" value="Gal_mutarotase_sf_dom"/>
</dbReference>
<accession>A0ABY2J7N9</accession>
<evidence type="ECO:0000313" key="7">
    <source>
        <dbReference type="Proteomes" id="UP000297853"/>
    </source>
</evidence>
<dbReference type="SMART" id="SM00872">
    <property type="entry name" value="Alpha-mann_mid"/>
    <property type="match status" value="1"/>
</dbReference>
<dbReference type="Pfam" id="PF17677">
    <property type="entry name" value="Glyco_hydro38C2"/>
    <property type="match status" value="1"/>
</dbReference>
<dbReference type="InterPro" id="IPR054723">
    <property type="entry name" value="Ams1-like_N"/>
</dbReference>
<dbReference type="EMBL" id="SOGQ01000034">
    <property type="protein sequence ID" value="TFD00970.1"/>
    <property type="molecule type" value="Genomic_DNA"/>
</dbReference>
<evidence type="ECO:0000256" key="2">
    <source>
        <dbReference type="ARBA" id="ARBA00022723"/>
    </source>
</evidence>
<feature type="domain" description="Glycoside hydrolase family 38 central" evidence="5">
    <location>
        <begin position="520"/>
        <end position="598"/>
    </location>
</feature>
<evidence type="ECO:0000259" key="5">
    <source>
        <dbReference type="SMART" id="SM00872"/>
    </source>
</evidence>
<dbReference type="Pfam" id="PF01074">
    <property type="entry name" value="Glyco_hydro_38N"/>
    <property type="match status" value="1"/>
</dbReference>
<dbReference type="RefSeq" id="WP_134429482.1">
    <property type="nucleotide sequence ID" value="NZ_SOGQ01000034.1"/>
</dbReference>
<comment type="similarity">
    <text evidence="1">Belongs to the glycosyl hydrolase 38 family.</text>
</comment>
<dbReference type="CDD" id="cd10789">
    <property type="entry name" value="GH38N_AMII_ER_cytosolic"/>
    <property type="match status" value="1"/>
</dbReference>
<dbReference type="InterPro" id="IPR015341">
    <property type="entry name" value="Glyco_hydro_38_cen"/>
</dbReference>
<comment type="caution">
    <text evidence="6">The sequence shown here is derived from an EMBL/GenBank/DDBJ whole genome shotgun (WGS) entry which is preliminary data.</text>
</comment>
<dbReference type="Gene3D" id="2.70.98.30">
    <property type="entry name" value="Golgi alpha-mannosidase II, domain 4"/>
    <property type="match status" value="1"/>
</dbReference>
<evidence type="ECO:0000256" key="4">
    <source>
        <dbReference type="ARBA" id="ARBA00023295"/>
    </source>
</evidence>
<dbReference type="InterPro" id="IPR027291">
    <property type="entry name" value="Glyco_hydro_38_N_sf"/>
</dbReference>
<keyword evidence="7" id="KW-1185">Reference proteome</keyword>
<dbReference type="Gene3D" id="3.20.110.10">
    <property type="entry name" value="Glycoside hydrolase 38, N terminal domain"/>
    <property type="match status" value="1"/>
</dbReference>
<sequence>MHDNSALVEKRIDRFVRERLRPAVHRTSAPLRVEAWSVTDAPVPFREAKRQTYAPFGIGRAWGHPWGTTWFHVTGTVPAAWAAEVGTRLELVVDLGFSRATPGFQAEGLVWTPEGVVLKAVEPRNRSVPLPVAPGGQVELYIEAAANPDVTTGFTFVATSQGDPATAGTEPIYRLRQVDLALRDETVWELVQDVWTLTGLMRELPAGQARRAEILRALESCLDVMDPDDVAGTAGRGRAALAGVLARPANATAHRLHAVGHAHIDSAWLWPVRETVRKVARTFSNVLALMDEYPDFAFAASSAQQYAWLKEHYPELFARVKAQVAAGRFVPVGGMWVESDTNMPGGEALARQFVAGKRFFLEEFGVEPLEVWLPDSFGYSAALPQIVEAAGSRWFLTQKTSWNETNLMPHHTFRWEGIDGTQIFTHFPPVDTYNAQLSGEELARAERQYAEKGAANTSLVPFGWGDGGGGPTGEMIAAALRTASLEGSPTVELSTPRRFFEAAEAEYPEPPVWSGELYLEFHRGTYTSQARTKRGNRRSEHLLREAELWASAASVSHGADYPYEALEQAWQTVLLQQFHDILPGSSIAWVHQEAERNYAAVAETLTGLIEAAARQLCGEGEHAVTLNAGPYAVAGIPGLGGGAVGVPVAVGVSAGVSAGVSPGVSAGGDAGPAAGSGHPRASVRRTPAGLVLGNGLVAVTIDADGLFASVRDLVFGRELIPAGARGNLLQLHRDTPTQWDAWDIDEHYKRNTVDLVAAESVEVCQDTPEQVGVRVTRAFGSSRVVEEITLAAGSSAVDVHLDIDWHERQKLLKLAFPLDLHADRAASEIQFGHVFRPTHTNTSWDAARFETVAHRWVHVGEPGYGVAVANDSTYGHDIGRATDAAGRSVTTVRLSLLRAAVFPDPTADQGRHGLRVSLRVGAGIPEAVAEGYRLNLTLRTVAGVGAPRVEPLIEVDHPAVVVEAVKLAEDRSGDLIVRLYEAHGSRVRARVIRHFEATDVTETDLLERPLAASRAPFAAEGRALTLELRPFQLVTLRFTRP</sequence>
<dbReference type="Gene3D" id="1.20.1270.50">
    <property type="entry name" value="Glycoside hydrolase family 38, central domain"/>
    <property type="match status" value="1"/>
</dbReference>
<dbReference type="InterPro" id="IPR000602">
    <property type="entry name" value="Glyco_hydro_38_N"/>
</dbReference>
<evidence type="ECO:0000313" key="6">
    <source>
        <dbReference type="EMBL" id="TFD00970.1"/>
    </source>
</evidence>
<keyword evidence="3" id="KW-0378">Hydrolase</keyword>
<protein>
    <submittedName>
        <fullName evidence="6">Alpha-mannosidase</fullName>
    </submittedName>
</protein>
<name>A0ABY2J7N9_9MICO</name>
<dbReference type="Gene3D" id="2.60.40.2220">
    <property type="match status" value="1"/>
</dbReference>
<dbReference type="PANTHER" id="PTHR46017:SF1">
    <property type="entry name" value="ALPHA-MANNOSIDASE 2C1"/>
    <property type="match status" value="1"/>
</dbReference>
<keyword evidence="4" id="KW-0326">Glycosidase</keyword>
<evidence type="ECO:0000256" key="1">
    <source>
        <dbReference type="ARBA" id="ARBA00009792"/>
    </source>
</evidence>
<dbReference type="PANTHER" id="PTHR46017">
    <property type="entry name" value="ALPHA-MANNOSIDASE 2C1"/>
    <property type="match status" value="1"/>
</dbReference>
<dbReference type="SUPFAM" id="SSF88713">
    <property type="entry name" value="Glycoside hydrolase/deacetylase"/>
    <property type="match status" value="1"/>
</dbReference>
<dbReference type="InterPro" id="IPR011330">
    <property type="entry name" value="Glyco_hydro/deAcase_b/a-brl"/>
</dbReference>
<organism evidence="6 7">
    <name type="scientific">Cryobacterium sinapicolor</name>
    <dbReference type="NCBI Taxonomy" id="1259236"/>
    <lineage>
        <taxon>Bacteria</taxon>
        <taxon>Bacillati</taxon>
        <taxon>Actinomycetota</taxon>
        <taxon>Actinomycetes</taxon>
        <taxon>Micrococcales</taxon>
        <taxon>Microbacteriaceae</taxon>
        <taxon>Cryobacterium</taxon>
    </lineage>
</organism>
<reference evidence="6 7" key="1">
    <citation type="submission" date="2019-03" db="EMBL/GenBank/DDBJ databases">
        <title>Genomics of glacier-inhabiting Cryobacterium strains.</title>
        <authorList>
            <person name="Liu Q."/>
            <person name="Xin Y.-H."/>
        </authorList>
    </citation>
    <scope>NUCLEOTIDE SEQUENCE [LARGE SCALE GENOMIC DNA]</scope>
    <source>
        <strain evidence="6 7">TMT1-23-1</strain>
    </source>
</reference>
<evidence type="ECO:0000256" key="3">
    <source>
        <dbReference type="ARBA" id="ARBA00022801"/>
    </source>
</evidence>
<dbReference type="Pfam" id="PF09261">
    <property type="entry name" value="Alpha-mann_mid"/>
    <property type="match status" value="1"/>
</dbReference>
<proteinExistence type="inferred from homology"/>
<dbReference type="InterPro" id="IPR028995">
    <property type="entry name" value="Glyco_hydro_57/38_cen_sf"/>
</dbReference>
<dbReference type="InterPro" id="IPR011682">
    <property type="entry name" value="Glyco_hydro_38_C"/>
</dbReference>
<dbReference type="Pfam" id="PF22907">
    <property type="entry name" value="Ams1-like_1st"/>
    <property type="match status" value="1"/>
</dbReference>
<keyword evidence="2" id="KW-0479">Metal-binding</keyword>
<dbReference type="Proteomes" id="UP000297853">
    <property type="component" value="Unassembled WGS sequence"/>
</dbReference>
<dbReference type="InterPro" id="IPR041147">
    <property type="entry name" value="GH38_C"/>
</dbReference>
<dbReference type="InterPro" id="IPR037094">
    <property type="entry name" value="Glyco_hydro_38_cen_sf"/>
</dbReference>